<evidence type="ECO:0000313" key="3">
    <source>
        <dbReference type="EMBL" id="ELA42124.1"/>
    </source>
</evidence>
<evidence type="ECO:0000313" key="4">
    <source>
        <dbReference type="Proteomes" id="UP000011082"/>
    </source>
</evidence>
<dbReference type="OrthoDB" id="5571754at2759"/>
<dbReference type="InterPro" id="IPR053709">
    <property type="entry name" value="eRP_eS24_sf"/>
</dbReference>
<name>L2GNE8_VITCO</name>
<keyword evidence="4" id="KW-1185">Reference proteome</keyword>
<dbReference type="Gene3D" id="3.30.70.3370">
    <property type="match status" value="1"/>
</dbReference>
<dbReference type="Pfam" id="PF01282">
    <property type="entry name" value="Ribosomal_S24e"/>
    <property type="match status" value="1"/>
</dbReference>
<gene>
    <name evidence="3" type="ORF">VICG_00765</name>
</gene>
<dbReference type="GO" id="GO:0005840">
    <property type="term" value="C:ribosome"/>
    <property type="evidence" value="ECO:0007669"/>
    <property type="project" value="UniProtKB-KW"/>
</dbReference>
<dbReference type="STRING" id="993615.L2GNE8"/>
<dbReference type="GO" id="GO:0006412">
    <property type="term" value="P:translation"/>
    <property type="evidence" value="ECO:0007669"/>
    <property type="project" value="InterPro"/>
</dbReference>
<dbReference type="Proteomes" id="UP000011082">
    <property type="component" value="Unassembled WGS sequence"/>
</dbReference>
<organism evidence="3 4">
    <name type="scientific">Vittaforma corneae (strain ATCC 50505)</name>
    <name type="common">Microsporidian parasite</name>
    <name type="synonym">Nosema corneum</name>
    <dbReference type="NCBI Taxonomy" id="993615"/>
    <lineage>
        <taxon>Eukaryota</taxon>
        <taxon>Fungi</taxon>
        <taxon>Fungi incertae sedis</taxon>
        <taxon>Microsporidia</taxon>
        <taxon>Nosematidae</taxon>
        <taxon>Vittaforma</taxon>
    </lineage>
</organism>
<reference evidence="4" key="1">
    <citation type="submission" date="2011-05" db="EMBL/GenBank/DDBJ databases">
        <title>The genome sequence of Vittaforma corneae strain ATCC 50505.</title>
        <authorList>
            <consortium name="The Broad Institute Genome Sequencing Platform"/>
            <person name="Cuomo C."/>
            <person name="Didier E."/>
            <person name="Bowers L."/>
            <person name="Young S.K."/>
            <person name="Zeng Q."/>
            <person name="Gargeya S."/>
            <person name="Fitzgerald M."/>
            <person name="Haas B."/>
            <person name="Abouelleil A."/>
            <person name="Alvarado L."/>
            <person name="Arachchi H.M."/>
            <person name="Berlin A."/>
            <person name="Chapman S.B."/>
            <person name="Gearin G."/>
            <person name="Goldberg J."/>
            <person name="Griggs A."/>
            <person name="Gujja S."/>
            <person name="Hansen M."/>
            <person name="Heiman D."/>
            <person name="Howarth C."/>
            <person name="Larimer J."/>
            <person name="Lui A."/>
            <person name="MacDonald P.J.P."/>
            <person name="McCowen C."/>
            <person name="Montmayeur A."/>
            <person name="Murphy C."/>
            <person name="Neiman D."/>
            <person name="Pearson M."/>
            <person name="Priest M."/>
            <person name="Roberts A."/>
            <person name="Saif S."/>
            <person name="Shea T."/>
            <person name="Sisk P."/>
            <person name="Stolte C."/>
            <person name="Sykes S."/>
            <person name="Wortman J."/>
            <person name="Nusbaum C."/>
            <person name="Birren B."/>
        </authorList>
    </citation>
    <scope>NUCLEOTIDE SEQUENCE [LARGE SCALE GENOMIC DNA]</scope>
    <source>
        <strain evidence="4">ATCC 50505</strain>
    </source>
</reference>
<evidence type="ECO:0000256" key="1">
    <source>
        <dbReference type="ARBA" id="ARBA00022980"/>
    </source>
</evidence>
<dbReference type="EMBL" id="JH370134">
    <property type="protein sequence ID" value="ELA42124.1"/>
    <property type="molecule type" value="Genomic_DNA"/>
</dbReference>
<sequence>MAFQLKVLKSTSNQLLNRKELQLEITHTNQSSPDKKSVTEELSSNYSIPAEQIYVYGMRTKPGLHKTIASANMYSAFEDLKKIERSFVVARITGEKLSKIPRRQKKDARIKKYKRFGTLKRNMKRASRRRQD</sequence>
<evidence type="ECO:0000256" key="2">
    <source>
        <dbReference type="ARBA" id="ARBA00023274"/>
    </source>
</evidence>
<dbReference type="FunCoup" id="L2GNE8">
    <property type="interactions" value="197"/>
</dbReference>
<dbReference type="GeneID" id="19881481"/>
<dbReference type="SUPFAM" id="SSF54189">
    <property type="entry name" value="Ribosomal proteins S24e, L23 and L15e"/>
    <property type="match status" value="1"/>
</dbReference>
<dbReference type="GO" id="GO:0003735">
    <property type="term" value="F:structural constituent of ribosome"/>
    <property type="evidence" value="ECO:0007669"/>
    <property type="project" value="InterPro"/>
</dbReference>
<dbReference type="InParanoid" id="L2GNE8"/>
<dbReference type="RefSeq" id="XP_007604216.1">
    <property type="nucleotide sequence ID" value="XM_007604154.1"/>
</dbReference>
<dbReference type="HOGENOM" id="CLU_107248_2_0_1"/>
<dbReference type="VEuPathDB" id="MicrosporidiaDB:VICG_00765"/>
<dbReference type="GO" id="GO:1990904">
    <property type="term" value="C:ribonucleoprotein complex"/>
    <property type="evidence" value="ECO:0007669"/>
    <property type="project" value="UniProtKB-KW"/>
</dbReference>
<dbReference type="InterPro" id="IPR001976">
    <property type="entry name" value="Ribosomal_eS24"/>
</dbReference>
<dbReference type="InterPro" id="IPR012678">
    <property type="entry name" value="Ribosomal_uL23/eL15/eS24_sf"/>
</dbReference>
<dbReference type="AlphaFoldDB" id="L2GNE8"/>
<dbReference type="PANTHER" id="PTHR10496">
    <property type="entry name" value="40S RIBOSOMAL PROTEIN S24"/>
    <property type="match status" value="1"/>
</dbReference>
<dbReference type="OMA" id="MSANCEL"/>
<accession>L2GNE8</accession>
<keyword evidence="1" id="KW-0689">Ribosomal protein</keyword>
<proteinExistence type="predicted"/>
<keyword evidence="2" id="KW-0687">Ribonucleoprotein</keyword>
<protein>
    <submittedName>
        <fullName evidence="3">Uncharacterized protein</fullName>
    </submittedName>
</protein>